<name>A0A1S2LRL5_9BACI</name>
<evidence type="ECO:0000256" key="1">
    <source>
        <dbReference type="SAM" id="Phobius"/>
    </source>
</evidence>
<keyword evidence="3" id="KW-1185">Reference proteome</keyword>
<keyword evidence="1" id="KW-1133">Transmembrane helix</keyword>
<dbReference type="Proteomes" id="UP000179524">
    <property type="component" value="Unassembled WGS sequence"/>
</dbReference>
<reference evidence="2 3" key="1">
    <citation type="submission" date="2016-10" db="EMBL/GenBank/DDBJ databases">
        <title>Draft genome sequences of four alkaliphilic bacteria belonging to the Anaerobacillus genus.</title>
        <authorList>
            <person name="Bassil N.M."/>
            <person name="Lloyd J.R."/>
        </authorList>
    </citation>
    <scope>NUCLEOTIDE SEQUENCE [LARGE SCALE GENOMIC DNA]</scope>
    <source>
        <strain evidence="2 3">DSM 18345</strain>
    </source>
</reference>
<dbReference type="AlphaFoldDB" id="A0A1S2LRL5"/>
<comment type="caution">
    <text evidence="2">The sequence shown here is derived from an EMBL/GenBank/DDBJ whole genome shotgun (WGS) entry which is preliminary data.</text>
</comment>
<proteinExistence type="predicted"/>
<dbReference type="RefSeq" id="WP_071309018.1">
    <property type="nucleotide sequence ID" value="NZ_MLQR01000016.1"/>
</dbReference>
<evidence type="ECO:0000313" key="2">
    <source>
        <dbReference type="EMBL" id="OIJ14850.1"/>
    </source>
</evidence>
<gene>
    <name evidence="2" type="ORF">BKP37_07695</name>
</gene>
<sequence length="111" mass="13643">MTSNFKEDQAEQLRKHFEGFEKKNEIHEELDVLSLPPRKEKFKKNKIKVNKEKQKTIDQKERKRKRKVGFPLIKTLLLLFLLLILLVLTYPSWIERINLNFNQWFFYFFTI</sequence>
<protein>
    <submittedName>
        <fullName evidence="2">Uncharacterized protein</fullName>
    </submittedName>
</protein>
<dbReference type="EMBL" id="MLQR01000016">
    <property type="protein sequence ID" value="OIJ14850.1"/>
    <property type="molecule type" value="Genomic_DNA"/>
</dbReference>
<accession>A0A1S2LRL5</accession>
<keyword evidence="1" id="KW-0472">Membrane</keyword>
<evidence type="ECO:0000313" key="3">
    <source>
        <dbReference type="Proteomes" id="UP000179524"/>
    </source>
</evidence>
<organism evidence="2 3">
    <name type="scientific">Anaerobacillus alkalilacustris</name>
    <dbReference type="NCBI Taxonomy" id="393763"/>
    <lineage>
        <taxon>Bacteria</taxon>
        <taxon>Bacillati</taxon>
        <taxon>Bacillota</taxon>
        <taxon>Bacilli</taxon>
        <taxon>Bacillales</taxon>
        <taxon>Bacillaceae</taxon>
        <taxon>Anaerobacillus</taxon>
    </lineage>
</organism>
<feature type="transmembrane region" description="Helical" evidence="1">
    <location>
        <begin position="72"/>
        <end position="94"/>
    </location>
</feature>
<keyword evidence="1" id="KW-0812">Transmembrane</keyword>